<proteinExistence type="predicted"/>
<dbReference type="RefSeq" id="WP_135993660.1">
    <property type="nucleotide sequence ID" value="NZ_SRYD01000051.1"/>
</dbReference>
<reference evidence="1 2" key="1">
    <citation type="submission" date="2019-04" db="EMBL/GenBank/DDBJ databases">
        <title>Microbes associate with the intestines of laboratory mice.</title>
        <authorList>
            <person name="Navarre W."/>
            <person name="Wong E."/>
            <person name="Huang K."/>
            <person name="Tropini C."/>
            <person name="Ng K."/>
            <person name="Yu B."/>
        </authorList>
    </citation>
    <scope>NUCLEOTIDE SEQUENCE [LARGE SCALE GENOMIC DNA]</scope>
    <source>
        <strain evidence="1 2">NM06_A21</strain>
    </source>
</reference>
<dbReference type="PROSITE" id="PS51257">
    <property type="entry name" value="PROKAR_LIPOPROTEIN"/>
    <property type="match status" value="1"/>
</dbReference>
<gene>
    <name evidence="1" type="ORF">E5333_11700</name>
</gene>
<organism evidence="1 2">
    <name type="scientific">Muribaculum intestinale</name>
    <dbReference type="NCBI Taxonomy" id="1796646"/>
    <lineage>
        <taxon>Bacteria</taxon>
        <taxon>Pseudomonadati</taxon>
        <taxon>Bacteroidota</taxon>
        <taxon>Bacteroidia</taxon>
        <taxon>Bacteroidales</taxon>
        <taxon>Muribaculaceae</taxon>
        <taxon>Muribaculum</taxon>
    </lineage>
</organism>
<evidence type="ECO:0000313" key="2">
    <source>
        <dbReference type="Proteomes" id="UP000306630"/>
    </source>
</evidence>
<dbReference type="Proteomes" id="UP000306630">
    <property type="component" value="Unassembled WGS sequence"/>
</dbReference>
<sequence length="180" mass="20596">MKPGMKLTILLISGVIIWGSIFFAIGCSNNPKERARSVAEKSLLACVDCPETVRIKAVSKPDSVFGRDYVTQDEQMNIAMAMLKINQKVMAETDNMENINLENREMTELMERQMSALSVLRSLVRFDDLKKKEQKPFNGWKVKIEYEAQSESGKPYRSEYWFILDKDATCVVNSFEIPLL</sequence>
<dbReference type="EMBL" id="SRYD01000051">
    <property type="protein sequence ID" value="TGY71292.1"/>
    <property type="molecule type" value="Genomic_DNA"/>
</dbReference>
<dbReference type="AlphaFoldDB" id="A0A4S2FQD2"/>
<protein>
    <recommendedName>
        <fullName evidence="3">Lipoprotein</fullName>
    </recommendedName>
</protein>
<evidence type="ECO:0008006" key="3">
    <source>
        <dbReference type="Google" id="ProtNLM"/>
    </source>
</evidence>
<accession>A0A4S2FQD2</accession>
<name>A0A4S2FQD2_9BACT</name>
<evidence type="ECO:0000313" key="1">
    <source>
        <dbReference type="EMBL" id="TGY71292.1"/>
    </source>
</evidence>
<comment type="caution">
    <text evidence="1">The sequence shown here is derived from an EMBL/GenBank/DDBJ whole genome shotgun (WGS) entry which is preliminary data.</text>
</comment>